<proteinExistence type="predicted"/>
<comment type="caution">
    <text evidence="1">The sequence shown here is derived from an EMBL/GenBank/DDBJ whole genome shotgun (WGS) entry which is preliminary data.</text>
</comment>
<sequence>MMSKLKPRPTSKVFYFMISLGFILITTLASGMTMGTSFGIGHLFLELWHAEGGPVNPHPCSLDQMLDGHWVLRGHTSAELAELEVFLRRTRDFHQLPATLQRDDNKCGNLNFPNHQWHRAVCNPKGATPCCMNNSCVNQTAQECQCPECYDMRQSVHAEFATWVPNNSSCKMRQFSSEEDVCRVLQNKTIYFIGDSFMRQVYTSLLAVLRGNRARHVLRDDVSQANVDKCDKYYRYFADCRYYLIWDSQECNGT</sequence>
<evidence type="ECO:0000313" key="2">
    <source>
        <dbReference type="Proteomes" id="UP001497497"/>
    </source>
</evidence>
<protein>
    <submittedName>
        <fullName evidence="1">Uncharacterized protein</fullName>
    </submittedName>
</protein>
<name>A0AAV2IRN9_LYMST</name>
<evidence type="ECO:0000313" key="1">
    <source>
        <dbReference type="EMBL" id="CAL1548452.1"/>
    </source>
</evidence>
<reference evidence="1 2" key="1">
    <citation type="submission" date="2024-04" db="EMBL/GenBank/DDBJ databases">
        <authorList>
            <consortium name="Genoscope - CEA"/>
            <person name="William W."/>
        </authorList>
    </citation>
    <scope>NUCLEOTIDE SEQUENCE [LARGE SCALE GENOMIC DNA]</scope>
</reference>
<dbReference type="AlphaFoldDB" id="A0AAV2IRN9"/>
<dbReference type="Proteomes" id="UP001497497">
    <property type="component" value="Unassembled WGS sequence"/>
</dbReference>
<accession>A0AAV2IRN9</accession>
<feature type="non-terminal residue" evidence="1">
    <location>
        <position position="254"/>
    </location>
</feature>
<keyword evidence="2" id="KW-1185">Reference proteome</keyword>
<organism evidence="1 2">
    <name type="scientific">Lymnaea stagnalis</name>
    <name type="common">Great pond snail</name>
    <name type="synonym">Helix stagnalis</name>
    <dbReference type="NCBI Taxonomy" id="6523"/>
    <lineage>
        <taxon>Eukaryota</taxon>
        <taxon>Metazoa</taxon>
        <taxon>Spiralia</taxon>
        <taxon>Lophotrochozoa</taxon>
        <taxon>Mollusca</taxon>
        <taxon>Gastropoda</taxon>
        <taxon>Heterobranchia</taxon>
        <taxon>Euthyneura</taxon>
        <taxon>Panpulmonata</taxon>
        <taxon>Hygrophila</taxon>
        <taxon>Lymnaeoidea</taxon>
        <taxon>Lymnaeidae</taxon>
        <taxon>Lymnaea</taxon>
    </lineage>
</organism>
<gene>
    <name evidence="1" type="ORF">GSLYS_00021769001</name>
</gene>
<dbReference type="EMBL" id="CAXITT010001356">
    <property type="protein sequence ID" value="CAL1548452.1"/>
    <property type="molecule type" value="Genomic_DNA"/>
</dbReference>